<reference evidence="4" key="1">
    <citation type="submission" date="2016-06" db="UniProtKB">
        <authorList>
            <consortium name="WormBaseParasite"/>
        </authorList>
    </citation>
    <scope>IDENTIFICATION</scope>
</reference>
<evidence type="ECO:0000313" key="4">
    <source>
        <dbReference type="WBParaSite" id="GPUH_0000171101-mRNA-1"/>
    </source>
</evidence>
<evidence type="ECO:0000313" key="2">
    <source>
        <dbReference type="EMBL" id="VDK30742.1"/>
    </source>
</evidence>
<proteinExistence type="predicted"/>
<dbReference type="EMBL" id="UYRT01002189">
    <property type="protein sequence ID" value="VDK30742.1"/>
    <property type="molecule type" value="Genomic_DNA"/>
</dbReference>
<reference evidence="2 3" key="2">
    <citation type="submission" date="2018-11" db="EMBL/GenBank/DDBJ databases">
        <authorList>
            <consortium name="Pathogen Informatics"/>
        </authorList>
    </citation>
    <scope>NUCLEOTIDE SEQUENCE [LARGE SCALE GENOMIC DNA]</scope>
</reference>
<dbReference type="Proteomes" id="UP000271098">
    <property type="component" value="Unassembled WGS sequence"/>
</dbReference>
<dbReference type="AlphaFoldDB" id="A0A183CZ16"/>
<evidence type="ECO:0000313" key="3">
    <source>
        <dbReference type="Proteomes" id="UP000271098"/>
    </source>
</evidence>
<name>A0A183CZ16_9BILA</name>
<dbReference type="WBParaSite" id="GPUH_0000171101-mRNA-1">
    <property type="protein sequence ID" value="GPUH_0000171101-mRNA-1"/>
    <property type="gene ID" value="GPUH_0000171101"/>
</dbReference>
<keyword evidence="1" id="KW-0732">Signal</keyword>
<protein>
    <submittedName>
        <fullName evidence="4">Secreted protein</fullName>
    </submittedName>
</protein>
<sequence>MLYRIILMASSLPGMIEALGCIISGKHAMNGQVGGSSESKHICRKSSKYCIKVQSEFIINGGTNVYIFY</sequence>
<gene>
    <name evidence="2" type="ORF">GPUH_LOCUS1706</name>
</gene>
<organism evidence="4">
    <name type="scientific">Gongylonema pulchrum</name>
    <dbReference type="NCBI Taxonomy" id="637853"/>
    <lineage>
        <taxon>Eukaryota</taxon>
        <taxon>Metazoa</taxon>
        <taxon>Ecdysozoa</taxon>
        <taxon>Nematoda</taxon>
        <taxon>Chromadorea</taxon>
        <taxon>Rhabditida</taxon>
        <taxon>Spirurina</taxon>
        <taxon>Spiruromorpha</taxon>
        <taxon>Spiruroidea</taxon>
        <taxon>Gongylonematidae</taxon>
        <taxon>Gongylonema</taxon>
    </lineage>
</organism>
<accession>A0A183CZ16</accession>
<feature type="signal peptide" evidence="1">
    <location>
        <begin position="1"/>
        <end position="18"/>
    </location>
</feature>
<feature type="chain" id="PRO_5043138559" evidence="1">
    <location>
        <begin position="19"/>
        <end position="69"/>
    </location>
</feature>
<evidence type="ECO:0000256" key="1">
    <source>
        <dbReference type="SAM" id="SignalP"/>
    </source>
</evidence>
<keyword evidence="3" id="KW-1185">Reference proteome</keyword>